<dbReference type="AlphaFoldDB" id="A0A9Q0K4Z9"/>
<sequence length="475" mass="53234">MEDTIVLYPVMAMGHLVSMVELGKLIVRHYHHRFSVTILIARGPLDTPDVTTFLRHISESTHSINFHHLPALSMNPSDLNGNLGTIIMELIHLNNPNIHHALQTISKTYSVRAFVIDFICSPALSVASDLGIPTYYFLTGGAVLLSFFLYFPIIHNQTTKSFKDIPTTHLHFPGLPPVPVSYLPEPAQDREDPFYNYFVQIGLNLRRSKGIMVNTFECLESPLIKTITDGLCVPDAPTPPVYCVGPLIASPENKEDTTVNQCISWLDSQPSQSVVFLSFGSRGVFSTAQVREIAIGLEKSGQRFLWVVRKPESEDNNKHFTTENKEPDLEALLPEGFFDQTKERGFVVKSWAPQVQVLNHESVGGFVTHCGWNSVLEAVSAGVPMVAWPLYAEQHMNKAFLVEEMKLAMSMEKSEDGLVSAAEVENRVRALMEWEEGRVLREKSRKMKEEAMDVWSDCGSSLIAFTKLAESWVSQ</sequence>
<dbReference type="PANTHER" id="PTHR48048:SF20">
    <property type="entry name" value="GLYCOSYLTRANSFERASE"/>
    <property type="match status" value="1"/>
</dbReference>
<keyword evidence="2 3" id="KW-0808">Transferase</keyword>
<proteinExistence type="inferred from homology"/>
<accession>A0A9Q0K4Z9</accession>
<dbReference type="InterPro" id="IPR050481">
    <property type="entry name" value="UDP-glycosyltransf_plant"/>
</dbReference>
<organism evidence="6 7">
    <name type="scientific">Protea cynaroides</name>
    <dbReference type="NCBI Taxonomy" id="273540"/>
    <lineage>
        <taxon>Eukaryota</taxon>
        <taxon>Viridiplantae</taxon>
        <taxon>Streptophyta</taxon>
        <taxon>Embryophyta</taxon>
        <taxon>Tracheophyta</taxon>
        <taxon>Spermatophyta</taxon>
        <taxon>Magnoliopsida</taxon>
        <taxon>Proteales</taxon>
        <taxon>Proteaceae</taxon>
        <taxon>Protea</taxon>
    </lineage>
</organism>
<dbReference type="GO" id="GO:0035251">
    <property type="term" value="F:UDP-glucosyltransferase activity"/>
    <property type="evidence" value="ECO:0007669"/>
    <property type="project" value="InterPro"/>
</dbReference>
<feature type="transmembrane region" description="Helical" evidence="5">
    <location>
        <begin position="134"/>
        <end position="153"/>
    </location>
</feature>
<dbReference type="EMBL" id="JAMYWD010000008">
    <property type="protein sequence ID" value="KAJ4963047.1"/>
    <property type="molecule type" value="Genomic_DNA"/>
</dbReference>
<reference evidence="6" key="1">
    <citation type="journal article" date="2023" name="Plant J.">
        <title>The genome of the king protea, Protea cynaroides.</title>
        <authorList>
            <person name="Chang J."/>
            <person name="Duong T.A."/>
            <person name="Schoeman C."/>
            <person name="Ma X."/>
            <person name="Roodt D."/>
            <person name="Barker N."/>
            <person name="Li Z."/>
            <person name="Van de Peer Y."/>
            <person name="Mizrachi E."/>
        </authorList>
    </citation>
    <scope>NUCLEOTIDE SEQUENCE</scope>
    <source>
        <tissue evidence="6">Young leaves</tissue>
    </source>
</reference>
<evidence type="ECO:0000256" key="3">
    <source>
        <dbReference type="RuleBase" id="RU003718"/>
    </source>
</evidence>
<dbReference type="PROSITE" id="PS00375">
    <property type="entry name" value="UDPGT"/>
    <property type="match status" value="1"/>
</dbReference>
<name>A0A9Q0K4Z9_9MAGN</name>
<dbReference type="Pfam" id="PF00201">
    <property type="entry name" value="UDPGT"/>
    <property type="match status" value="1"/>
</dbReference>
<keyword evidence="5" id="KW-0472">Membrane</keyword>
<keyword evidence="5" id="KW-0812">Transmembrane</keyword>
<dbReference type="Gene3D" id="3.40.50.2000">
    <property type="entry name" value="Glycogen Phosphorylase B"/>
    <property type="match status" value="2"/>
</dbReference>
<evidence type="ECO:0000256" key="1">
    <source>
        <dbReference type="ARBA" id="ARBA00009995"/>
    </source>
</evidence>
<keyword evidence="3" id="KW-0328">Glycosyltransferase</keyword>
<dbReference type="Proteomes" id="UP001141806">
    <property type="component" value="Unassembled WGS sequence"/>
</dbReference>
<dbReference type="InterPro" id="IPR002213">
    <property type="entry name" value="UDP_glucos_trans"/>
</dbReference>
<evidence type="ECO:0000313" key="7">
    <source>
        <dbReference type="Proteomes" id="UP001141806"/>
    </source>
</evidence>
<keyword evidence="5" id="KW-1133">Transmembrane helix</keyword>
<feature type="transmembrane region" description="Helical" evidence="5">
    <location>
        <begin position="6"/>
        <end position="27"/>
    </location>
</feature>
<comment type="caution">
    <text evidence="6">The sequence shown here is derived from an EMBL/GenBank/DDBJ whole genome shotgun (WGS) entry which is preliminary data.</text>
</comment>
<evidence type="ECO:0000256" key="2">
    <source>
        <dbReference type="ARBA" id="ARBA00022679"/>
    </source>
</evidence>
<dbReference type="CDD" id="cd03784">
    <property type="entry name" value="GT1_Gtf-like"/>
    <property type="match status" value="1"/>
</dbReference>
<comment type="similarity">
    <text evidence="1 3">Belongs to the UDP-glycosyltransferase family.</text>
</comment>
<evidence type="ECO:0000313" key="6">
    <source>
        <dbReference type="EMBL" id="KAJ4963047.1"/>
    </source>
</evidence>
<evidence type="ECO:0000256" key="4">
    <source>
        <dbReference type="RuleBase" id="RU362057"/>
    </source>
</evidence>
<dbReference type="OrthoDB" id="5835829at2759"/>
<gene>
    <name evidence="6" type="ORF">NE237_022986</name>
</gene>
<dbReference type="FunFam" id="3.40.50.2000:FF:000020">
    <property type="entry name" value="Glycosyltransferase"/>
    <property type="match status" value="1"/>
</dbReference>
<dbReference type="EC" id="2.4.1.-" evidence="4"/>
<dbReference type="SUPFAM" id="SSF53756">
    <property type="entry name" value="UDP-Glycosyltransferase/glycogen phosphorylase"/>
    <property type="match status" value="1"/>
</dbReference>
<dbReference type="InterPro" id="IPR035595">
    <property type="entry name" value="UDP_glycos_trans_CS"/>
</dbReference>
<evidence type="ECO:0000256" key="5">
    <source>
        <dbReference type="SAM" id="Phobius"/>
    </source>
</evidence>
<keyword evidence="7" id="KW-1185">Reference proteome</keyword>
<protein>
    <recommendedName>
        <fullName evidence="4">Glycosyltransferase</fullName>
        <ecNumber evidence="4">2.4.1.-</ecNumber>
    </recommendedName>
</protein>
<dbReference type="PANTHER" id="PTHR48048">
    <property type="entry name" value="GLYCOSYLTRANSFERASE"/>
    <property type="match status" value="1"/>
</dbReference>
<dbReference type="FunFam" id="3.40.50.2000:FF:000095">
    <property type="entry name" value="Glycosyltransferase"/>
    <property type="match status" value="1"/>
</dbReference>